<dbReference type="CDD" id="cd13877">
    <property type="entry name" value="CuRO_2_Fet3p_like"/>
    <property type="match status" value="1"/>
</dbReference>
<dbReference type="InterPro" id="IPR008972">
    <property type="entry name" value="Cupredoxin"/>
</dbReference>
<organism evidence="29 30">
    <name type="scientific">Pseudocercospora musae</name>
    <dbReference type="NCBI Taxonomy" id="113226"/>
    <lineage>
        <taxon>Eukaryota</taxon>
        <taxon>Fungi</taxon>
        <taxon>Dikarya</taxon>
        <taxon>Ascomycota</taxon>
        <taxon>Pezizomycotina</taxon>
        <taxon>Dothideomycetes</taxon>
        <taxon>Dothideomycetidae</taxon>
        <taxon>Mycosphaerellales</taxon>
        <taxon>Mycosphaerellaceae</taxon>
        <taxon>Pseudocercospora</taxon>
    </lineage>
</organism>
<keyword evidence="14" id="KW-0665">Pyrimidine biosynthesis</keyword>
<evidence type="ECO:0000256" key="2">
    <source>
        <dbReference type="ARBA" id="ARBA00010609"/>
    </source>
</evidence>
<evidence type="ECO:0000256" key="26">
    <source>
        <dbReference type="SAM" id="MobiDB-lite"/>
    </source>
</evidence>
<dbReference type="InterPro" id="IPR001117">
    <property type="entry name" value="Cu-oxidase_2nd"/>
</dbReference>
<dbReference type="GO" id="GO:0005507">
    <property type="term" value="F:copper ion binding"/>
    <property type="evidence" value="ECO:0007669"/>
    <property type="project" value="InterPro"/>
</dbReference>
<evidence type="ECO:0000256" key="19">
    <source>
        <dbReference type="ARBA" id="ARBA00023065"/>
    </source>
</evidence>
<dbReference type="SUPFAM" id="SSF51366">
    <property type="entry name" value="Ribulose-phoshate binding barrel"/>
    <property type="match status" value="1"/>
</dbReference>
<evidence type="ECO:0000256" key="10">
    <source>
        <dbReference type="ARBA" id="ARBA00022723"/>
    </source>
</evidence>
<keyword evidence="13" id="KW-0210">Decarboxylase</keyword>
<dbReference type="InterPro" id="IPR011706">
    <property type="entry name" value="Cu-oxidase_C"/>
</dbReference>
<dbReference type="PROSITE" id="PS00079">
    <property type="entry name" value="MULTICOPPER_OXIDASE1"/>
    <property type="match status" value="2"/>
</dbReference>
<evidence type="ECO:0000313" key="30">
    <source>
        <dbReference type="Proteomes" id="UP000073492"/>
    </source>
</evidence>
<dbReference type="PROSITE" id="PS00156">
    <property type="entry name" value="OMPDECASE"/>
    <property type="match status" value="1"/>
</dbReference>
<keyword evidence="6" id="KW-0813">Transport</keyword>
<evidence type="ECO:0000256" key="8">
    <source>
        <dbReference type="ARBA" id="ARBA00022496"/>
    </source>
</evidence>
<dbReference type="GO" id="GO:0016491">
    <property type="term" value="F:oxidoreductase activity"/>
    <property type="evidence" value="ECO:0007669"/>
    <property type="project" value="UniProtKB-KW"/>
</dbReference>
<dbReference type="OrthoDB" id="2121828at2759"/>
<keyword evidence="12" id="KW-0677">Repeat</keyword>
<dbReference type="InterPro" id="IPR001754">
    <property type="entry name" value="OMPdeCOase_dom"/>
</dbReference>
<name>A0A139IUW8_9PEZI</name>
<feature type="compositionally biased region" description="Acidic residues" evidence="26">
    <location>
        <begin position="923"/>
        <end position="934"/>
    </location>
</feature>
<dbReference type="InterPro" id="IPR002355">
    <property type="entry name" value="Cu_oxidase_Cu_BS"/>
</dbReference>
<dbReference type="Pfam" id="PF07732">
    <property type="entry name" value="Cu-oxidase_3"/>
    <property type="match status" value="1"/>
</dbReference>
<evidence type="ECO:0000256" key="21">
    <source>
        <dbReference type="ARBA" id="ARBA00023180"/>
    </source>
</evidence>
<dbReference type="CDD" id="cd13899">
    <property type="entry name" value="CuRO_3_Fet3p"/>
    <property type="match status" value="1"/>
</dbReference>
<dbReference type="Pfam" id="PF00215">
    <property type="entry name" value="OMPdecase"/>
    <property type="match status" value="1"/>
</dbReference>
<evidence type="ECO:0000256" key="25">
    <source>
        <dbReference type="ARBA" id="ARBA00037814"/>
    </source>
</evidence>
<evidence type="ECO:0000256" key="24">
    <source>
        <dbReference type="ARBA" id="ARBA00033428"/>
    </source>
</evidence>
<dbReference type="Pfam" id="PF00394">
    <property type="entry name" value="Cu-oxidase"/>
    <property type="match status" value="1"/>
</dbReference>
<dbReference type="STRING" id="113226.A0A139IUW8"/>
<dbReference type="PROSITE" id="PS00080">
    <property type="entry name" value="MULTICOPPER_OXIDASE2"/>
    <property type="match status" value="1"/>
</dbReference>
<keyword evidence="7" id="KW-1003">Cell membrane</keyword>
<evidence type="ECO:0000256" key="16">
    <source>
        <dbReference type="ARBA" id="ARBA00023002"/>
    </source>
</evidence>
<keyword evidence="17" id="KW-0408">Iron</keyword>
<dbReference type="InterPro" id="IPR033138">
    <property type="entry name" value="Cu_oxidase_CS"/>
</dbReference>
<dbReference type="GO" id="GO:0004590">
    <property type="term" value="F:orotidine-5'-phosphate decarboxylase activity"/>
    <property type="evidence" value="ECO:0007669"/>
    <property type="project" value="UniProtKB-EC"/>
</dbReference>
<evidence type="ECO:0000256" key="1">
    <source>
        <dbReference type="ARBA" id="ARBA00004861"/>
    </source>
</evidence>
<evidence type="ECO:0000256" key="5">
    <source>
        <dbReference type="ARBA" id="ARBA00021923"/>
    </source>
</evidence>
<evidence type="ECO:0000256" key="4">
    <source>
        <dbReference type="ARBA" id="ARBA00012321"/>
    </source>
</evidence>
<dbReference type="CDD" id="cd13851">
    <property type="entry name" value="CuRO_1_Fet3p"/>
    <property type="match status" value="1"/>
</dbReference>
<evidence type="ECO:0000256" key="3">
    <source>
        <dbReference type="ARBA" id="ARBA00011018"/>
    </source>
</evidence>
<keyword evidence="19" id="KW-0406">Ion transport</keyword>
<dbReference type="Gene3D" id="3.20.20.70">
    <property type="entry name" value="Aldolase class I"/>
    <property type="match status" value="2"/>
</dbReference>
<evidence type="ECO:0000313" key="29">
    <source>
        <dbReference type="EMBL" id="KXT18525.1"/>
    </source>
</evidence>
<dbReference type="GO" id="GO:0004588">
    <property type="term" value="F:orotate phosphoribosyltransferase activity"/>
    <property type="evidence" value="ECO:0007669"/>
    <property type="project" value="TreeGrafter"/>
</dbReference>
<dbReference type="SMART" id="SM00934">
    <property type="entry name" value="OMPdecase"/>
    <property type="match status" value="1"/>
</dbReference>
<dbReference type="CDD" id="cd04725">
    <property type="entry name" value="OMP_decarboxylase_like"/>
    <property type="match status" value="1"/>
</dbReference>
<keyword evidence="18" id="KW-0186">Copper</keyword>
<dbReference type="SUPFAM" id="SSF49503">
    <property type="entry name" value="Cupredoxins"/>
    <property type="match status" value="3"/>
</dbReference>
<dbReference type="UniPathway" id="UPA00070">
    <property type="reaction ID" value="UER00120"/>
</dbReference>
<comment type="pathway">
    <text evidence="1">Pyrimidine metabolism; UMP biosynthesis via de novo pathway; UMP from orotate: step 2/2.</text>
</comment>
<evidence type="ECO:0000259" key="28">
    <source>
        <dbReference type="SMART" id="SM00934"/>
    </source>
</evidence>
<dbReference type="Gene3D" id="2.60.40.420">
    <property type="entry name" value="Cupredoxins - blue copper proteins"/>
    <property type="match status" value="3"/>
</dbReference>
<dbReference type="PANTHER" id="PTHR19278">
    <property type="entry name" value="OROTATE PHOSPHORIBOSYLTRANSFERASE"/>
    <property type="match status" value="1"/>
</dbReference>
<dbReference type="GO" id="GO:0044205">
    <property type="term" value="P:'de novo' UMP biosynthetic process"/>
    <property type="evidence" value="ECO:0007669"/>
    <property type="project" value="UniProtKB-UniPathway"/>
</dbReference>
<keyword evidence="21" id="KW-0325">Glycoprotein</keyword>
<reference evidence="29 30" key="1">
    <citation type="submission" date="2015-07" db="EMBL/GenBank/DDBJ databases">
        <title>Comparative genomics of the Sigatoka disease complex on banana suggests a link between parallel evolutionary changes in Pseudocercospora fijiensis and Pseudocercospora eumusae and increased virulence on the banana host.</title>
        <authorList>
            <person name="Chang T.-C."/>
            <person name="Salvucci A."/>
            <person name="Crous P.W."/>
            <person name="Stergiopoulos I."/>
        </authorList>
    </citation>
    <scope>NUCLEOTIDE SEQUENCE [LARGE SCALE GENOMIC DNA]</scope>
    <source>
        <strain evidence="29 30">CBS 116634</strain>
    </source>
</reference>
<dbReference type="GO" id="GO:0006207">
    <property type="term" value="P:'de novo' pyrimidine nucleobase biosynthetic process"/>
    <property type="evidence" value="ECO:0007669"/>
    <property type="project" value="InterPro"/>
</dbReference>
<comment type="similarity">
    <text evidence="3">Belongs to the OMP decarboxylase family.</text>
</comment>
<feature type="domain" description="Orotidine 5'-phosphate decarboxylase" evidence="28">
    <location>
        <begin position="795"/>
        <end position="1124"/>
    </location>
</feature>
<evidence type="ECO:0000256" key="20">
    <source>
        <dbReference type="ARBA" id="ARBA00023136"/>
    </source>
</evidence>
<evidence type="ECO:0000256" key="7">
    <source>
        <dbReference type="ARBA" id="ARBA00022475"/>
    </source>
</evidence>
<evidence type="ECO:0000256" key="27">
    <source>
        <dbReference type="SAM" id="SignalP"/>
    </source>
</evidence>
<dbReference type="GO" id="GO:0006826">
    <property type="term" value="P:iron ion transport"/>
    <property type="evidence" value="ECO:0007669"/>
    <property type="project" value="UniProtKB-KW"/>
</dbReference>
<keyword evidence="15" id="KW-1133">Transmembrane helix</keyword>
<keyword evidence="30" id="KW-1185">Reference proteome</keyword>
<keyword evidence="16" id="KW-0560">Oxidoreductase</keyword>
<evidence type="ECO:0000256" key="22">
    <source>
        <dbReference type="ARBA" id="ARBA00023239"/>
    </source>
</evidence>
<feature type="compositionally biased region" description="Acidic residues" evidence="26">
    <location>
        <begin position="996"/>
        <end position="1007"/>
    </location>
</feature>
<feature type="signal peptide" evidence="27">
    <location>
        <begin position="1"/>
        <end position="18"/>
    </location>
</feature>
<dbReference type="Proteomes" id="UP000073492">
    <property type="component" value="Unassembled WGS sequence"/>
</dbReference>
<dbReference type="InterPro" id="IPR011060">
    <property type="entry name" value="RibuloseP-bd_barrel"/>
</dbReference>
<keyword evidence="10" id="KW-0479">Metal-binding</keyword>
<sequence>MLPSTLFLASSLAGLATAATHTFHWNITWVTANPDGMHERPVIGINNEWPLPRLNITKGDRVVVNMNNQLGNESTSLHFHGLFQNGTNHMDGPVGVTQCDVPPGSTFIDQPGTYWYHSHSRGQYPDGLRQQFIVHDPENPYIGQFDQEVALTISDWYHDEMPGLIDWFISVENPTGAEPVPKSALMNDTQNLTIPVEPGKTYYFRLTNVAAFAGQYFWIEGHTMRIVEVDGVYTEPAEAEMIYVTAAQRYSFLVTTKNDTNANFAIVSSMDTDLFDSFSPDLPTNVTGWLVYDQAKPNPEPALLDTWDGQYDDFHLVPQDELELYDHVDYSFNLNLSMNNLGDGANYAWFNDITYVRPKVPTLYTALTTGQYANNATVYGRDTNSFVLQKNDIIEIVLNNNDPGKHPFHLHGHNFQVIYRSPEEWGNYDANNHTDFPQKPMRRDTFWVRPNGNFVIRFRADNPGIWLFHCHLEWHLVSGLIATMVEAPLEIQKTVTVPQNHYDVCAAAATPTAGNAAANTIDPLDLTGQNLSIAPLPAGFTAKGIVALVFSCVAAFLGMAVIAWYATPPHVTRYGAAPISAAEMAQTRRILGASRSEKLFACSGCNASSKLFLWCITSAASGSIQHLGMSWSPDLASIESGALHIKPSHTAFCFDEEPVIAPARSQARRRRGGYIIYRRHGHLPPRSPRTCTPPIGPVDQTPHSCSWTRATTLRPAKLPPPSEACLPVLPLVHSPSIISALECHRSPSLAHIDHRWPAAMPHHTLAQTYAQRSEQPDLSPLATYLLRLVHIKRTNLCVSADVYTTNDLLRLAEEVGDHICVLKTHADTISDFGEKTIRGLNDISKRKKFLIFEDRKFLDIGNTVQQQYAGGPLTIVRWASIINANILPGPAIITALSQAAQKAIAAHNTSVSTDIRASPALDASDDFDDHDDDDDHQHHQVYSEDEYEEDYNDRARKQSVVSVSTTISDLGMKSEAISPQPHMRPSISRVSSENPNDLEEDEGDDPEALDHLGPPPYARSLLLLAQMSSAGNYFTAEYTAESARLAREHKDFVIGFIAQQSLNEKPEDNFITMTPGVQLSPGGDGLGQQYNTPAKVIGENGNDIIIVGRGITEAKDRKAAALEYRRQGWQAYKDRVKAMRKAGTVKR</sequence>
<evidence type="ECO:0000256" key="18">
    <source>
        <dbReference type="ARBA" id="ARBA00023008"/>
    </source>
</evidence>
<comment type="similarity">
    <text evidence="2">Belongs to the multicopper oxidase family.</text>
</comment>
<proteinExistence type="inferred from homology"/>
<dbReference type="InterPro" id="IPR013785">
    <property type="entry name" value="Aldolase_TIM"/>
</dbReference>
<gene>
    <name evidence="29" type="ORF">AC579_2234</name>
</gene>
<dbReference type="InterPro" id="IPR018089">
    <property type="entry name" value="OMPdecase_AS"/>
</dbReference>
<dbReference type="FunFam" id="2.60.40.420:FF:000024">
    <property type="entry name" value="FET5p Multicopper oxidase"/>
    <property type="match status" value="1"/>
</dbReference>
<keyword evidence="20" id="KW-0472">Membrane</keyword>
<evidence type="ECO:0000256" key="6">
    <source>
        <dbReference type="ARBA" id="ARBA00022448"/>
    </source>
</evidence>
<dbReference type="EMBL" id="LFZO01000006">
    <property type="protein sequence ID" value="KXT18525.1"/>
    <property type="molecule type" value="Genomic_DNA"/>
</dbReference>
<evidence type="ECO:0000256" key="9">
    <source>
        <dbReference type="ARBA" id="ARBA00022692"/>
    </source>
</evidence>
<dbReference type="GO" id="GO:0005886">
    <property type="term" value="C:plasma membrane"/>
    <property type="evidence" value="ECO:0007669"/>
    <property type="project" value="UniProtKB-SubCell"/>
</dbReference>
<feature type="region of interest" description="Disordered" evidence="26">
    <location>
        <begin position="916"/>
        <end position="959"/>
    </location>
</feature>
<evidence type="ECO:0000256" key="15">
    <source>
        <dbReference type="ARBA" id="ARBA00022989"/>
    </source>
</evidence>
<protein>
    <recommendedName>
        <fullName evidence="5">Orotidine 5'-phosphate decarboxylase</fullName>
        <ecNumber evidence="4">4.1.1.23</ecNumber>
    </recommendedName>
    <alternativeName>
        <fullName evidence="24">OMP decarboxylase</fullName>
    </alternativeName>
    <alternativeName>
        <fullName evidence="23">Uridine 5'-monophosphate synthase</fullName>
    </alternativeName>
</protein>
<comment type="caution">
    <text evidence="29">The sequence shown here is derived from an EMBL/GenBank/DDBJ whole genome shotgun (WGS) entry which is preliminary data.</text>
</comment>
<evidence type="ECO:0000256" key="14">
    <source>
        <dbReference type="ARBA" id="ARBA00022975"/>
    </source>
</evidence>
<evidence type="ECO:0000256" key="13">
    <source>
        <dbReference type="ARBA" id="ARBA00022793"/>
    </source>
</evidence>
<keyword evidence="8" id="KW-0410">Iron transport</keyword>
<accession>A0A139IUW8</accession>
<dbReference type="InterPro" id="IPR011707">
    <property type="entry name" value="Cu-oxidase-like_N"/>
</dbReference>
<evidence type="ECO:0000256" key="23">
    <source>
        <dbReference type="ARBA" id="ARBA00031744"/>
    </source>
</evidence>
<keyword evidence="22" id="KW-0456">Lyase</keyword>
<dbReference type="InterPro" id="IPR044130">
    <property type="entry name" value="CuRO_2_Fet3-like"/>
</dbReference>
<evidence type="ECO:0000256" key="12">
    <source>
        <dbReference type="ARBA" id="ARBA00022737"/>
    </source>
</evidence>
<feature type="region of interest" description="Disordered" evidence="26">
    <location>
        <begin position="971"/>
        <end position="1014"/>
    </location>
</feature>
<dbReference type="FunFam" id="2.60.40.420:FF:000025">
    <property type="entry name" value="FET5p Multicopper oxidase"/>
    <property type="match status" value="1"/>
</dbReference>
<dbReference type="PANTHER" id="PTHR19278:SF9">
    <property type="entry name" value="URIDINE 5'-MONOPHOSPHATE SYNTHASE"/>
    <property type="match status" value="1"/>
</dbReference>
<dbReference type="FunFam" id="2.60.40.420:FF:000022">
    <property type="entry name" value="FET5p Multicopper oxidase"/>
    <property type="match status" value="1"/>
</dbReference>
<keyword evidence="9" id="KW-0812">Transmembrane</keyword>
<comment type="subcellular location">
    <subcellularLocation>
        <location evidence="25">Cell membrane</location>
        <topology evidence="25">Single-pass type I membrane protein</topology>
        <orientation evidence="25">Extracellular side</orientation>
    </subcellularLocation>
</comment>
<dbReference type="AlphaFoldDB" id="A0A139IUW8"/>
<keyword evidence="11 27" id="KW-0732">Signal</keyword>
<dbReference type="Pfam" id="PF07731">
    <property type="entry name" value="Cu-oxidase_2"/>
    <property type="match status" value="1"/>
</dbReference>
<dbReference type="EC" id="4.1.1.23" evidence="4"/>
<evidence type="ECO:0000256" key="11">
    <source>
        <dbReference type="ARBA" id="ARBA00022729"/>
    </source>
</evidence>
<evidence type="ECO:0000256" key="17">
    <source>
        <dbReference type="ARBA" id="ARBA00023004"/>
    </source>
</evidence>
<feature type="chain" id="PRO_5007297723" description="Orotidine 5'-phosphate decarboxylase" evidence="27">
    <location>
        <begin position="19"/>
        <end position="1147"/>
    </location>
</feature>